<dbReference type="GO" id="GO:0005576">
    <property type="term" value="C:extracellular region"/>
    <property type="evidence" value="ECO:0007669"/>
    <property type="project" value="UniProtKB-SubCell"/>
</dbReference>
<dbReference type="PROSITE" id="PS50234">
    <property type="entry name" value="VWFA"/>
    <property type="match status" value="1"/>
</dbReference>
<evidence type="ECO:0000259" key="7">
    <source>
        <dbReference type="PROSITE" id="PS50268"/>
    </source>
</evidence>
<feature type="region of interest" description="Disordered" evidence="5">
    <location>
        <begin position="2921"/>
        <end position="2942"/>
    </location>
</feature>
<dbReference type="InterPro" id="IPR006530">
    <property type="entry name" value="YD"/>
</dbReference>
<dbReference type="NCBIfam" id="TIGR01643">
    <property type="entry name" value="YD_repeat_2x"/>
    <property type="match status" value="2"/>
</dbReference>
<dbReference type="Gene3D" id="3.40.50.410">
    <property type="entry name" value="von Willebrand factor, type A domain"/>
    <property type="match status" value="1"/>
</dbReference>
<dbReference type="STRING" id="1891926.Fuma_03036"/>
<dbReference type="OrthoDB" id="291501at2"/>
<dbReference type="PROSITE" id="PS51236">
    <property type="entry name" value="TSP_CTER"/>
    <property type="match status" value="1"/>
</dbReference>
<dbReference type="SUPFAM" id="SSF53300">
    <property type="entry name" value="vWA-like"/>
    <property type="match status" value="1"/>
</dbReference>
<dbReference type="Pfam" id="PF05735">
    <property type="entry name" value="TSP_C"/>
    <property type="match status" value="1"/>
</dbReference>
<dbReference type="Gene3D" id="2.60.40.10">
    <property type="entry name" value="Immunoglobulins"/>
    <property type="match status" value="19"/>
</dbReference>
<dbReference type="InterPro" id="IPR036465">
    <property type="entry name" value="vWFA_dom_sf"/>
</dbReference>
<evidence type="ECO:0000256" key="5">
    <source>
        <dbReference type="SAM" id="MobiDB-lite"/>
    </source>
</evidence>
<dbReference type="InterPro" id="IPR013783">
    <property type="entry name" value="Ig-like_fold"/>
</dbReference>
<dbReference type="Pfam" id="PF05593">
    <property type="entry name" value="RHS_repeat"/>
    <property type="match status" value="1"/>
</dbReference>
<sequence length="4600" mass="494570">MKKSRRSARHRALPVAAFEVLEERVLLAGETELKSNDVVRVNDHDSSWQGSHHNANQAIGGFINGGFVSVWQSYKQDRSGWGIYGQRFDENSGPVGAEFQVAQTTKYSQLAPTLDVADDGSFAIAWQSNHQDGSSAGIYVRRYSAAGQAVTGEIQVNETTRGNQSNPDVAILTDGNFAVVWNGRGSGDRWGSFVRVFEADGHPTGGEQLLNASTNGIQGDPAIAASPDGGFWTTWAGSGADDPAGIYASRFDADGIAVAEPSLINSHTKRRQTRPTIDVRTDGTVLIGWQSWRQDGSSWGTYGRLLDADGGSSGSVFRLNELTKGIQHRPDVAFLSDDSFVATWTGRGAGDRYGVFVRQFDLSGNAISETARLSDERRGWQARSAVAATTLGFVSMWSGRGPGDRRGVFARQFETNSPTALDLSPIEDRQIQEGQELSITPVLGATSGEATSFEFVGGVPTGATIDSASGLIVWTPTEEQGPAEFEFTIRATGPDGIDNESFKVSVAEENVAPVLAGISDKAVNEGEELFFVVSASDIDIPANTLSYRLADNSPDGASIDPLSGAFLWTPNEIQGPGNYEIGVIANDGTADSDLETFTVIVGESNEAPVLAGISDKSVIKGEELSFLAIASDIDVPTNTLNYRLTDNAPDGASIDPVTGEFLWTPSEIQGSGNYEVGIIANDGTIDSDSETFTVIVGESNVAPVLAGISDKSVIEGEELSFVATASDIDIPANTLNYRLTNNPPVGASIDPVSGEFSWTPSESQGPGNYEIGVIANDGAADSDSETFTVIVGESNEAPVLAGISDESVIEGEELSFRAIASDVDVPANSLSYRLADNSPAGATIDSASGLFSWVPTEEQGPGDYVITIIVEDGAGGTDSETMSVTVEEVNSAPILGSIGDQAVLENEELTFTVSAMESDIPENTLVYSLGTDTPAGAMIDPTTGVFSWTPTEAQGPGSYSITIAVEDGIGGADSETISVNVGEENSPPLLASIGDRSIEVSQRLAFTASATDGDSPDNSLTFSLDSGAPDGAEIDAVTGEFSWVPASGLAGTIQPVTVRVTDNGSPTHDDFETFNITVTGDCSFNDELTGWTVTESGGGTDTTGGVESNEDCAAVITEGDSFVVTLEREFVVPADFNTLSFTYENLNFDTTDTAFVNDAFEVALVDSDGNSLVSPFTSGRDAFLNVTEDAGVVIGADVSVTGTTVTVDVSDVLAGEIATLIFRLANNDSDALTTVTVINVEGIGEPLNSEQNSTGGTFTAATRTRVTAQSAGGELPGMGDRQILSAQTTVNAGGGSTTGSKVVLAAAVGGSRFIAGDEVLITGSAVLSSTDGNTLGTIETVFVNGNPVEVLDEVGRFFSRAPISIGDNRIRVEAHDSTGGIAAVDLMLVGTIVDSEPDFSRFSDITGSFSGLYGRTSFSEDSDTLHVELATRNDGAFEANVPLLVGVQRLSDPAVGVMNADGVLPDGTPYWDFTDNVTDGRLGPGELSTSPTISFHNPRRTQFDYDLVFFGKLNAAPLISTVPEIEAHSGREYLYNVDATDTDGDLLNYSLTASPVGMLIDPASGEISWTPSPTSFGRHDVSVEVDDGLGGVATQTFTVAVSEPPANRPPVIETTPLTRTNVVEPQVAQSQPLDLNLWDEYQYDFGGSVDVWSIEDNGTTVRQLRNSDPTMLLSDAQFDGHKIEGSFRTNGNSFRDVGNFKGFVFGYQDPEHYYLFDWKRRNSSSDVGIAEPGMSIKRIDADSPLDEADLWPTAGNGDRVNTLFHNSIPWRVETDYGFSITIDSGKYSIVITEGESVLETIEFEDTNGYAEGRFGFYNYRQGNTVFSDFSQSSVANGYLYDVKAVDADGDALTFSLSDSPPSTTIDPITGRIRWRPTSEDIGNHQITVSVSDGNGGVAVQTFVLCVHPIQSNHAPRIVSTPITRFAAGVGSSNPSLGDTSPERITLVEGTSDFAGNVSLTLPENGAGDGFGPLDIVFVVDESGSMAPEQQWLGETITELAESLEKTGLRNNRYGLVGFTGAARTYQVGDDEWMSATELSQAIGFLRTDLGGSEDGYLAINHTLDTFAFRPSATRAIILVTDEDRATVDESISFASISNRLDDEDVFLGLLANAAFEDADGIRAAAVEDDGTAHVSDNQVTARVSTGGTYTGSAFTFGASTSDIFEDYVELAWGVGGVVWDLNLIGGTSEQVFTDVFVDLVPDQLVRKLAIDLVASLDGINFVNRSGIIADIGPGETASFDVEFDKEFTGHFDLAFVNANSNQLLGSIPVVVGRKNQYQLQAVDPDNDPLTFELISGPAGMSVDSSTGLLGWIAPAGTVREQVVVQVSDGRGGVDQQTFWVEEDAVGNGEIQGTVFNDTNGNGQLDQEPRLADAIVYLDENRNGFFDRGERFTTTDVDGNYSFDELSNGEFDVRAQRMTGWQVSPNSVSSHTVTIDGGNRLSSVNFGLLTVASIGNSPQFTSTAPVIATTGHLYRYEATASDADSVSLTFSLESAPEGMTVHPELGTVVWLPSIDQVGTTSFVLSVSDETGGRDTQAFNVTVSLPNGAPLITSEPVTDVFAGQQYVYPLAALDPENQPVEFQLLSGPDGMSISSTNVLGLGGEFISTQYSLEWTIPQSASGTDPTIELMAFDAEGGESQQTFHLSVAESRPNIHPEIVSNPGEIARFGLEWRYQVAAIDSNGDELSYELTESPQGMLIDDHGLISWVPIDDDPGPYPVSVSVIDGPGLQRSQEFSVEVVSSTFNSAPAITSNPRLSTVEGEIYAYDASAFDAQFDPLLWRLEAAPRGMAIDAVSGMIRWQPDGQQFGTHFVTVSVIDAFQARAVQRFEVEVGCHNLAPAIISIPPTAATTGLQYVYPIRAIDLEGDDLAWQLTEFPNGMLIDESTGVIQWSPDTVGTHDILIEVSDGRNTATQAYSVVVADGDDFVDPNDPTRGTKSNRAPVITSTPGFGADVGTLYQYQVIAIDPEGNALTYSLGENAPAGMQISPTGVVTWTPAAPDLGQPTIAVIATDDEGATATQAFTLDVAINESPTITSEPKLQLTRGGFYRYSVRATDPDGDPLTYSLDDAPEGMTIDQYGRIIWQSTTSDAVTESVFVSVSDDHGQTATQAWEIQLLADDIAPSVAIEIITDNGTYLGEARVNQGAIYHIRVAASDNVAIASMTLFVDDEPVALDATGRASFMAENLGRAELTAEAVDSAGLRSQSTGTVFIVDPAVPNQPIPTDPTLPPNPGFAPDDNGEPIVNISSPTPGTPVSGLVPIIGTVDDPEDNLWYYRAYYGQEDLVSLTDIDLSDPDWTIFEERTTEVIDGELAVFDPSVVPNDAYTIAVAGFDVNGLGYVHTTQVYVEGNVQLGNFRLDFTDLSIPLAGIPIEVTRVYDTANADFEGDFGFGWQLGVQDARILEATAIGEGGALNYGQDKFHPDVTKVYLTNPDGNRVGFTYREELISASFFGAIWRPYFDPDPGVYDTLAIDETQVARGGLVGALSQGINPEFYTLTTKEGLEYRYSDTEGLQTITDLNGNVVTFSEDGIAHSSGESIQFIRDNRGRIEQVIDPAGQTIEYGFDLAGDLVSVTNQADLTTRYTYRSDTPHFLDEAFDSLDVRTLKAQYEPDPKTGILVFKGVLDAFGNRVDNRDFDLERRTGVIRDGNGNETNLTFNDRGNVLTETDPLGSVREYRYEDSRNPDLETKIIDKDGHVTDLVYDGRGNLLRNIELGPLDDPFDQPIVTIYTYDEGNRVRTITDARNHTTTFRYFANGNLREIVNAADDSAFFTYHDDGNVATFTDFKGHVTRFDEYLSGQPGLVTYEDGVTERREYNQYGQVTLEQFIEPDGRVSQQRKLRYDELGRLVEEVLGEEGNAVESTTRRLFYDGDVLDWEIVVHPSSIANDGTLIESPETPIGERQSSITDYVYDAKQQLIQQIDAEGGVIDFRYDAHGNRIALRDPVGNLTTWLYDGLHQPVEERDPLYWDDVRQSDEFFSNMTDDDFLNLVAPLDPSEVTDPLYDEPSGANAEENRGAEHVIVSVFDTVGNLDKKIDRNGRVIEYVYDFMQNLTEERWYSKEGDLVRTLAFTFDPVGNMLTANDPDSSLTFTYDELNRQRTADNAGTPSVPRVLLTYGYDENGNVTSVVDSDGVSVVSRYNSRNLLEHRAWFDSTADLEADVESLSFEFSHDAAERVTRTLRYAATAIVGTVTREYDLVGRSELIRFNRTSGSVLSEYEFGYDELGRMGFDSRAGVSSTYTFDLTGQLTSATRSDDNDEFFTYDANGNRTLDGYETGVGNRLVTDGNSVFEYDGEGNRITRTVIDTNHVTRYEYDHRKRLVRITGHEIGDDEVEVGEYIYDTLGRRIVVTTVEGATVSVYERTHVWVDFDSQIAAPTRFVHGDQVDSLLALSTGGDVTFFANGDHLGSVVGYVDLNGELQSSVSYQSFGGITTGNLYGRIGFTGQPTDSFANLIHYRSRFLDRSTGTFISEDSRRFVDGANLFMYALNNPNQFRDPFGTVAAAQYASLAFGVGTSAAFDGPSGNIVGGIAAGFGGTLLFSLDFALERAANDPASIGPNFAQRAILYGAKATLEKIGAISNQVPSAIGSIAIRVGVRFALKIFFGR</sequence>
<keyword evidence="10" id="KW-1185">Reference proteome</keyword>
<organism evidence="9 10">
    <name type="scientific">Fuerstiella marisgermanici</name>
    <dbReference type="NCBI Taxonomy" id="1891926"/>
    <lineage>
        <taxon>Bacteria</taxon>
        <taxon>Pseudomonadati</taxon>
        <taxon>Planctomycetota</taxon>
        <taxon>Planctomycetia</taxon>
        <taxon>Planctomycetales</taxon>
        <taxon>Planctomycetaceae</taxon>
        <taxon>Fuerstiella</taxon>
    </lineage>
</organism>
<evidence type="ECO:0000259" key="6">
    <source>
        <dbReference type="PROSITE" id="PS50234"/>
    </source>
</evidence>
<evidence type="ECO:0000313" key="10">
    <source>
        <dbReference type="Proteomes" id="UP000187735"/>
    </source>
</evidence>
<feature type="compositionally biased region" description="Polar residues" evidence="5">
    <location>
        <begin position="2931"/>
        <end position="2942"/>
    </location>
</feature>
<keyword evidence="3" id="KW-0732">Signal</keyword>
<dbReference type="InterPro" id="IPR033764">
    <property type="entry name" value="Sdr_B"/>
</dbReference>
<dbReference type="SUPFAM" id="SSF117074">
    <property type="entry name" value="Hypothetical protein PA1324"/>
    <property type="match status" value="1"/>
</dbReference>
<feature type="domain" description="VWFA" evidence="6">
    <location>
        <begin position="1974"/>
        <end position="2134"/>
    </location>
</feature>
<dbReference type="SMART" id="SM00736">
    <property type="entry name" value="CADG"/>
    <property type="match status" value="7"/>
</dbReference>
<dbReference type="InterPro" id="IPR050708">
    <property type="entry name" value="T6SS_VgrG/RHS"/>
</dbReference>
<dbReference type="NCBIfam" id="NF012211">
    <property type="entry name" value="tand_rpt_95"/>
    <property type="match status" value="1"/>
</dbReference>
<dbReference type="Pfam" id="PF00092">
    <property type="entry name" value="VWA"/>
    <property type="match status" value="1"/>
</dbReference>
<dbReference type="NCBIfam" id="TIGR03696">
    <property type="entry name" value="Rhs_assc_core"/>
    <property type="match status" value="1"/>
</dbReference>
<dbReference type="SMART" id="SM00112">
    <property type="entry name" value="CA"/>
    <property type="match status" value="5"/>
</dbReference>
<dbReference type="GO" id="GO:0005509">
    <property type="term" value="F:calcium ion binding"/>
    <property type="evidence" value="ECO:0007669"/>
    <property type="project" value="InterPro"/>
</dbReference>
<dbReference type="Gene3D" id="2.180.10.10">
    <property type="entry name" value="RHS repeat-associated core"/>
    <property type="match status" value="3"/>
</dbReference>
<dbReference type="Pfam" id="PF05345">
    <property type="entry name" value="He_PIG"/>
    <property type="match status" value="14"/>
</dbReference>
<dbReference type="GO" id="GO:0016020">
    <property type="term" value="C:membrane"/>
    <property type="evidence" value="ECO:0007669"/>
    <property type="project" value="InterPro"/>
</dbReference>
<evidence type="ECO:0000256" key="3">
    <source>
        <dbReference type="ARBA" id="ARBA00022729"/>
    </source>
</evidence>
<dbReference type="Pfam" id="PF17210">
    <property type="entry name" value="SdrD_B"/>
    <property type="match status" value="1"/>
</dbReference>
<evidence type="ECO:0000256" key="2">
    <source>
        <dbReference type="ARBA" id="ARBA00022525"/>
    </source>
</evidence>
<reference evidence="9 10" key="1">
    <citation type="journal article" date="2016" name="Front. Microbiol.">
        <title>Fuerstia marisgermanicae gen. nov., sp. nov., an Unusual Member of the Phylum Planctomycetes from the German Wadden Sea.</title>
        <authorList>
            <person name="Kohn T."/>
            <person name="Heuer A."/>
            <person name="Jogler M."/>
            <person name="Vollmers J."/>
            <person name="Boedeker C."/>
            <person name="Bunk B."/>
            <person name="Rast P."/>
            <person name="Borchert D."/>
            <person name="Glockner I."/>
            <person name="Freese H.M."/>
            <person name="Klenk H.P."/>
            <person name="Overmann J."/>
            <person name="Kaster A.K."/>
            <person name="Rohde M."/>
            <person name="Wiegand S."/>
            <person name="Jogler C."/>
        </authorList>
    </citation>
    <scope>NUCLEOTIDE SEQUENCE [LARGE SCALE GENOMIC DNA]</scope>
    <source>
        <strain evidence="9 10">NH11</strain>
    </source>
</reference>
<gene>
    <name evidence="9" type="primary">wapA_2</name>
    <name evidence="9" type="ORF">Fuma_03036</name>
</gene>
<dbReference type="KEGG" id="fmr:Fuma_03036"/>
<feature type="domain" description="Cadherin" evidence="7">
    <location>
        <begin position="806"/>
        <end position="895"/>
    </location>
</feature>
<dbReference type="InterPro" id="IPR022385">
    <property type="entry name" value="Rhs_assc_core"/>
</dbReference>
<evidence type="ECO:0000259" key="8">
    <source>
        <dbReference type="PROSITE" id="PS51236"/>
    </source>
</evidence>
<dbReference type="EMBL" id="CP017641">
    <property type="protein sequence ID" value="APZ93419.1"/>
    <property type="molecule type" value="Genomic_DNA"/>
</dbReference>
<proteinExistence type="predicted"/>
<evidence type="ECO:0000313" key="9">
    <source>
        <dbReference type="EMBL" id="APZ93419.1"/>
    </source>
</evidence>
<evidence type="ECO:0000256" key="4">
    <source>
        <dbReference type="ARBA" id="ARBA00022737"/>
    </source>
</evidence>
<dbReference type="Gene3D" id="2.60.120.200">
    <property type="match status" value="1"/>
</dbReference>
<dbReference type="SUPFAM" id="SSF49313">
    <property type="entry name" value="Cadherin-like"/>
    <property type="match status" value="16"/>
</dbReference>
<dbReference type="InterPro" id="IPR013320">
    <property type="entry name" value="ConA-like_dom_sf"/>
</dbReference>
<dbReference type="Pfam" id="PF25023">
    <property type="entry name" value="TEN_YD-shell"/>
    <property type="match status" value="1"/>
</dbReference>
<protein>
    <submittedName>
        <fullName evidence="9">Cell wall-associated polypeptide</fullName>
    </submittedName>
</protein>
<dbReference type="RefSeq" id="WP_077024882.1">
    <property type="nucleotide sequence ID" value="NZ_CP017641.1"/>
</dbReference>
<dbReference type="GO" id="GO:0007156">
    <property type="term" value="P:homophilic cell adhesion via plasma membrane adhesion molecules"/>
    <property type="evidence" value="ECO:0007669"/>
    <property type="project" value="InterPro"/>
</dbReference>
<dbReference type="InterPro" id="IPR002126">
    <property type="entry name" value="Cadherin-like_dom"/>
</dbReference>
<name>A0A1P8WH74_9PLAN</name>
<keyword evidence="4" id="KW-0677">Repeat</keyword>
<dbReference type="CDD" id="cd11304">
    <property type="entry name" value="Cadherin_repeat"/>
    <property type="match status" value="1"/>
</dbReference>
<dbReference type="PROSITE" id="PS50268">
    <property type="entry name" value="CADHERIN_2"/>
    <property type="match status" value="1"/>
</dbReference>
<accession>A0A1P8WH74</accession>
<dbReference type="InterPro" id="IPR002035">
    <property type="entry name" value="VWF_A"/>
</dbReference>
<dbReference type="InterPro" id="IPR015919">
    <property type="entry name" value="Cadherin-like_sf"/>
</dbReference>
<dbReference type="PANTHER" id="PTHR32305">
    <property type="match status" value="1"/>
</dbReference>
<dbReference type="SUPFAM" id="SSF49899">
    <property type="entry name" value="Concanavalin A-like lectins/glucanases"/>
    <property type="match status" value="1"/>
</dbReference>
<dbReference type="SMART" id="SM00327">
    <property type="entry name" value="VWA"/>
    <property type="match status" value="1"/>
</dbReference>
<dbReference type="PANTHER" id="PTHR32305:SF15">
    <property type="entry name" value="PROTEIN RHSA-RELATED"/>
    <property type="match status" value="1"/>
</dbReference>
<keyword evidence="2" id="KW-0964">Secreted</keyword>
<dbReference type="InterPro" id="IPR006644">
    <property type="entry name" value="Cadg"/>
</dbReference>
<dbReference type="Proteomes" id="UP000187735">
    <property type="component" value="Chromosome"/>
</dbReference>
<evidence type="ECO:0000256" key="1">
    <source>
        <dbReference type="ARBA" id="ARBA00004613"/>
    </source>
</evidence>
<feature type="domain" description="TSP C-terminal" evidence="8">
    <location>
        <begin position="1626"/>
        <end position="1838"/>
    </location>
</feature>
<dbReference type="CDD" id="cd00198">
    <property type="entry name" value="vWFA"/>
    <property type="match status" value="1"/>
</dbReference>
<dbReference type="InterPro" id="IPR008859">
    <property type="entry name" value="Thrombospondin_C"/>
</dbReference>
<dbReference type="InterPro" id="IPR056823">
    <property type="entry name" value="TEN-like_YD-shell"/>
</dbReference>
<dbReference type="InterPro" id="IPR031325">
    <property type="entry name" value="RHS_repeat"/>
</dbReference>
<comment type="subcellular location">
    <subcellularLocation>
        <location evidence="1">Secreted</location>
    </subcellularLocation>
</comment>